<keyword evidence="2" id="KW-0472">Membrane</keyword>
<organism evidence="3 4">
    <name type="scientific">Sphaerisporangium flaviroseum</name>
    <dbReference type="NCBI Taxonomy" id="509199"/>
    <lineage>
        <taxon>Bacteria</taxon>
        <taxon>Bacillati</taxon>
        <taxon>Actinomycetota</taxon>
        <taxon>Actinomycetes</taxon>
        <taxon>Streptosporangiales</taxon>
        <taxon>Streptosporangiaceae</taxon>
        <taxon>Sphaerisporangium</taxon>
    </lineage>
</organism>
<feature type="compositionally biased region" description="Basic and acidic residues" evidence="1">
    <location>
        <begin position="1"/>
        <end position="12"/>
    </location>
</feature>
<protein>
    <recommendedName>
        <fullName evidence="5">DUF1795 domain-containing protein</fullName>
    </recommendedName>
</protein>
<evidence type="ECO:0000256" key="1">
    <source>
        <dbReference type="SAM" id="MobiDB-lite"/>
    </source>
</evidence>
<dbReference type="Proteomes" id="UP001500888">
    <property type="component" value="Unassembled WGS sequence"/>
</dbReference>
<dbReference type="RefSeq" id="WP_344949584.1">
    <property type="nucleotide sequence ID" value="NZ_BAAAZR010000038.1"/>
</dbReference>
<keyword evidence="2" id="KW-0812">Transmembrane</keyword>
<name>A0ABP7J632_9ACTN</name>
<accession>A0ABP7J632</accession>
<evidence type="ECO:0000256" key="2">
    <source>
        <dbReference type="SAM" id="Phobius"/>
    </source>
</evidence>
<proteinExistence type="predicted"/>
<keyword evidence="2" id="KW-1133">Transmembrane helix</keyword>
<feature type="region of interest" description="Disordered" evidence="1">
    <location>
        <begin position="1"/>
        <end position="32"/>
    </location>
</feature>
<evidence type="ECO:0000313" key="3">
    <source>
        <dbReference type="EMBL" id="GAA3835595.1"/>
    </source>
</evidence>
<evidence type="ECO:0008006" key="5">
    <source>
        <dbReference type="Google" id="ProtNLM"/>
    </source>
</evidence>
<reference evidence="4" key="1">
    <citation type="journal article" date="2019" name="Int. J. Syst. Evol. Microbiol.">
        <title>The Global Catalogue of Microorganisms (GCM) 10K type strain sequencing project: providing services to taxonomists for standard genome sequencing and annotation.</title>
        <authorList>
            <consortium name="The Broad Institute Genomics Platform"/>
            <consortium name="The Broad Institute Genome Sequencing Center for Infectious Disease"/>
            <person name="Wu L."/>
            <person name="Ma J."/>
        </authorList>
    </citation>
    <scope>NUCLEOTIDE SEQUENCE [LARGE SCALE GENOMIC DNA]</scope>
    <source>
        <strain evidence="4">JCM 16908</strain>
    </source>
</reference>
<feature type="transmembrane region" description="Helical" evidence="2">
    <location>
        <begin position="49"/>
        <end position="71"/>
    </location>
</feature>
<comment type="caution">
    <text evidence="3">The sequence shown here is derived from an EMBL/GenBank/DDBJ whole genome shotgun (WGS) entry which is preliminary data.</text>
</comment>
<gene>
    <name evidence="3" type="ORF">GCM10022226_66500</name>
</gene>
<dbReference type="EMBL" id="BAAAZR010000038">
    <property type="protein sequence ID" value="GAA3835595.1"/>
    <property type="molecule type" value="Genomic_DNA"/>
</dbReference>
<keyword evidence="4" id="KW-1185">Reference proteome</keyword>
<sequence>MDEQRTGRRPYGDRVWPPPEEQGLPPSARMYGAPEPPSRVRVPFWLRRALLFVVAVAAGAALVAGVVAFIASRLNAPGPRMNVEDAVAGVSYPLPPGWRPGTVPPVTGFTSAATLDGAALIMTRPGGSVAVSGPRAATLDLTDLYGRLLLHGDTVDVVDDRSLTVAGYSGHSRALRASYTDVVNQPSYLRVTLLTKGDRTVVVLGLAQPDDPKRRAEIDAVVRGLR</sequence>
<evidence type="ECO:0000313" key="4">
    <source>
        <dbReference type="Proteomes" id="UP001500888"/>
    </source>
</evidence>